<comment type="caution">
    <text evidence="6">Lacks conserved residue(s) required for the propagation of feature annotation.</text>
</comment>
<dbReference type="Pfam" id="PF14520">
    <property type="entry name" value="HHH_5"/>
    <property type="match status" value="1"/>
</dbReference>
<dbReference type="GO" id="GO:0009378">
    <property type="term" value="F:four-way junction helicase activity"/>
    <property type="evidence" value="ECO:0007669"/>
    <property type="project" value="InterPro"/>
</dbReference>
<feature type="region of interest" description="Domain III" evidence="6">
    <location>
        <begin position="146"/>
        <end position="198"/>
    </location>
</feature>
<reference evidence="9" key="2">
    <citation type="submission" date="2021-02" db="EMBL/GenBank/DDBJ databases">
        <title>Comparative genomics of Ferrovum myxofaciens strains, predominant extremophile bacteria forming large biofilm stalactites in acid mine ecosystems.</title>
        <authorList>
            <person name="Burkartova K."/>
            <person name="Ridl J."/>
            <person name="Pajer P."/>
            <person name="Falteisek L."/>
        </authorList>
    </citation>
    <scope>NUCLEOTIDE SEQUENCE</scope>
    <source>
        <strain evidence="9">MI1III</strain>
    </source>
</reference>
<comment type="subcellular location">
    <subcellularLocation>
        <location evidence="6">Cytoplasm</location>
    </subcellularLocation>
</comment>
<evidence type="ECO:0000256" key="5">
    <source>
        <dbReference type="ARBA" id="ARBA00023204"/>
    </source>
</evidence>
<dbReference type="CDD" id="cd14332">
    <property type="entry name" value="UBA_RuvA_C"/>
    <property type="match status" value="1"/>
</dbReference>
<evidence type="ECO:0000259" key="7">
    <source>
        <dbReference type="SMART" id="SM00278"/>
    </source>
</evidence>
<dbReference type="Proteomes" id="UP000683551">
    <property type="component" value="Chromosome"/>
</dbReference>
<dbReference type="NCBIfam" id="TIGR00084">
    <property type="entry name" value="ruvA"/>
    <property type="match status" value="1"/>
</dbReference>
<keyword evidence="8" id="KW-0378">Hydrolase</keyword>
<keyword evidence="2 6" id="KW-0227">DNA damage</keyword>
<dbReference type="InterPro" id="IPR036267">
    <property type="entry name" value="RuvA_C_sf"/>
</dbReference>
<keyword evidence="8" id="KW-0547">Nucleotide-binding</keyword>
<dbReference type="GO" id="GO:0006281">
    <property type="term" value="P:DNA repair"/>
    <property type="evidence" value="ECO:0007669"/>
    <property type="project" value="UniProtKB-UniRule"/>
</dbReference>
<dbReference type="Pfam" id="PF01330">
    <property type="entry name" value="RuvA_N"/>
    <property type="match status" value="1"/>
</dbReference>
<feature type="region of interest" description="Domain I" evidence="6">
    <location>
        <begin position="1"/>
        <end position="64"/>
    </location>
</feature>
<keyword evidence="1 6" id="KW-0963">Cytoplasm</keyword>
<evidence type="ECO:0000256" key="4">
    <source>
        <dbReference type="ARBA" id="ARBA00023172"/>
    </source>
</evidence>
<evidence type="ECO:0000313" key="8">
    <source>
        <dbReference type="EMBL" id="KXW58225.1"/>
    </source>
</evidence>
<dbReference type="GO" id="GO:0006310">
    <property type="term" value="P:DNA recombination"/>
    <property type="evidence" value="ECO:0007669"/>
    <property type="project" value="UniProtKB-UniRule"/>
</dbReference>
<dbReference type="EMBL" id="CP071137">
    <property type="protein sequence ID" value="QWY76994.1"/>
    <property type="molecule type" value="Genomic_DNA"/>
</dbReference>
<keyword evidence="3 6" id="KW-0238">DNA-binding</keyword>
<dbReference type="GO" id="GO:0016787">
    <property type="term" value="F:hydrolase activity"/>
    <property type="evidence" value="ECO:0007669"/>
    <property type="project" value="UniProtKB-KW"/>
</dbReference>
<dbReference type="GO" id="GO:0009379">
    <property type="term" value="C:Holliday junction helicase complex"/>
    <property type="evidence" value="ECO:0007669"/>
    <property type="project" value="InterPro"/>
</dbReference>
<dbReference type="GO" id="GO:0048476">
    <property type="term" value="C:Holliday junction resolvase complex"/>
    <property type="evidence" value="ECO:0007669"/>
    <property type="project" value="UniProtKB-UniRule"/>
</dbReference>
<evidence type="ECO:0000256" key="3">
    <source>
        <dbReference type="ARBA" id="ARBA00023125"/>
    </source>
</evidence>
<name>A0A8F3E020_9PROT</name>
<dbReference type="PATRIC" id="fig|1789004.3.peg.1247"/>
<dbReference type="AlphaFoldDB" id="A0A8F3E020"/>
<accession>A0A149VYB9</accession>
<evidence type="ECO:0000256" key="1">
    <source>
        <dbReference type="ARBA" id="ARBA00022490"/>
    </source>
</evidence>
<dbReference type="InterPro" id="IPR013849">
    <property type="entry name" value="DNA_helicase_Holl-junc_RuvA_I"/>
</dbReference>
<dbReference type="GO" id="GO:0005737">
    <property type="term" value="C:cytoplasm"/>
    <property type="evidence" value="ECO:0007669"/>
    <property type="project" value="UniProtKB-SubCell"/>
</dbReference>
<dbReference type="InterPro" id="IPR012340">
    <property type="entry name" value="NA-bd_OB-fold"/>
</dbReference>
<dbReference type="Proteomes" id="UP000075653">
    <property type="component" value="Unassembled WGS sequence"/>
</dbReference>
<sequence length="198" mass="21892">MIGRLSGIVVHQAPPWIVVEVQGVGYELEVPLGTFTRLPAQDVTVRFLTHLVVREDAHLLYGFLEEEERQAFRQLLKISGVGPRLALAVLSGLSVNALGQAVERQEVDLLTRIPGIGKKTAQRLLLELKEKLILSPSPEGPLPNSMGSTFTVELAQALGNLGYNEREIQWAVKQLPAEDLTLEQGIRMTLGWLARRES</sequence>
<keyword evidence="8" id="KW-0347">Helicase</keyword>
<dbReference type="RefSeq" id="WP_031595443.1">
    <property type="nucleotide sequence ID" value="NZ_CP053675.1"/>
</dbReference>
<feature type="domain" description="Helix-hairpin-helix DNA-binding motif class 1" evidence="7">
    <location>
        <begin position="108"/>
        <end position="127"/>
    </location>
</feature>
<dbReference type="InterPro" id="IPR010994">
    <property type="entry name" value="RuvA_2-like"/>
</dbReference>
<organism evidence="8 10">
    <name type="scientific">Ferrovum myxofaciens</name>
    <dbReference type="NCBI Taxonomy" id="416213"/>
    <lineage>
        <taxon>Bacteria</taxon>
        <taxon>Pseudomonadati</taxon>
        <taxon>Pseudomonadota</taxon>
        <taxon>Betaproteobacteria</taxon>
        <taxon>Ferrovales</taxon>
        <taxon>Ferrovaceae</taxon>
        <taxon>Ferrovum</taxon>
    </lineage>
</organism>
<dbReference type="SUPFAM" id="SSF46929">
    <property type="entry name" value="DNA helicase RuvA subunit, C-terminal domain"/>
    <property type="match status" value="1"/>
</dbReference>
<keyword evidence="4 6" id="KW-0233">DNA recombination</keyword>
<comment type="similarity">
    <text evidence="6">Belongs to the RuvA family.</text>
</comment>
<gene>
    <name evidence="6 8" type="primary">ruvA</name>
    <name evidence="8" type="ORF">FEMY_12260</name>
    <name evidence="9" type="ORF">JZL65_10985</name>
</gene>
<dbReference type="Gene3D" id="1.10.150.20">
    <property type="entry name" value="5' to 3' exonuclease, C-terminal subdomain"/>
    <property type="match status" value="1"/>
</dbReference>
<dbReference type="HAMAP" id="MF_00031">
    <property type="entry name" value="DNA_HJ_migration_RuvA"/>
    <property type="match status" value="1"/>
</dbReference>
<dbReference type="Gene3D" id="2.40.50.140">
    <property type="entry name" value="Nucleic acid-binding proteins"/>
    <property type="match status" value="1"/>
</dbReference>
<proteinExistence type="inferred from homology"/>
<reference evidence="8 10" key="1">
    <citation type="submission" date="2016-01" db="EMBL/GenBank/DDBJ databases">
        <title>Genome sequence of the acidophilic iron oxidising Ferrovum strain Z-31.</title>
        <authorList>
            <person name="Poehlein A."/>
            <person name="Ullrich S.R."/>
            <person name="Schloemann M."/>
            <person name="Muehling M."/>
            <person name="Daniel R."/>
        </authorList>
    </citation>
    <scope>NUCLEOTIDE SEQUENCE [LARGE SCALE GENOMIC DNA]</scope>
    <source>
        <strain evidence="8 10">Z-31</strain>
    </source>
</reference>
<dbReference type="SUPFAM" id="SSF47781">
    <property type="entry name" value="RuvA domain 2-like"/>
    <property type="match status" value="1"/>
</dbReference>
<comment type="function">
    <text evidence="6">The RuvA-RuvB-RuvC complex processes Holliday junction (HJ) DNA during genetic recombination and DNA repair, while the RuvA-RuvB complex plays an important role in the rescue of blocked DNA replication forks via replication fork reversal (RFR). RuvA specifically binds to HJ cruciform DNA, conferring on it an open structure. The RuvB hexamer acts as an ATP-dependent pump, pulling dsDNA into and through the RuvAB complex. HJ branch migration allows RuvC to scan DNA until it finds its consensus sequence, where it cleaves and resolves the cruciform DNA.</text>
</comment>
<dbReference type="InterPro" id="IPR011114">
    <property type="entry name" value="RuvA_C"/>
</dbReference>
<dbReference type="Pfam" id="PF07499">
    <property type="entry name" value="RuvA_C"/>
    <property type="match status" value="1"/>
</dbReference>
<comment type="subunit">
    <text evidence="6">Homotetramer. Forms an RuvA(8)-RuvB(12)-Holliday junction (HJ) complex. HJ DNA is sandwiched between 2 RuvA tetramers; dsDNA enters through RuvA and exits via RuvB. An RuvB hexamer assembles on each DNA strand where it exits the tetramer. Each RuvB hexamer is contacted by two RuvA subunits (via domain III) on 2 adjacent RuvB subunits; this complex drives branch migration. In the full resolvosome a probable DNA-RuvA(4)-RuvB(12)-RuvC(2) complex forms which resolves the HJ.</text>
</comment>
<feature type="domain" description="Helix-hairpin-helix DNA-binding motif class 1" evidence="7">
    <location>
        <begin position="73"/>
        <end position="92"/>
    </location>
</feature>
<keyword evidence="10" id="KW-1185">Reference proteome</keyword>
<protein>
    <recommendedName>
        <fullName evidence="6">Holliday junction branch migration complex subunit RuvA</fullName>
    </recommendedName>
</protein>
<evidence type="ECO:0000256" key="6">
    <source>
        <dbReference type="HAMAP-Rule" id="MF_00031"/>
    </source>
</evidence>
<comment type="domain">
    <text evidence="6">Has three domains with a flexible linker between the domains II and III and assumes an 'L' shape. Domain III is highly mobile and contacts RuvB.</text>
</comment>
<dbReference type="GO" id="GO:0005524">
    <property type="term" value="F:ATP binding"/>
    <property type="evidence" value="ECO:0007669"/>
    <property type="project" value="InterPro"/>
</dbReference>
<keyword evidence="8" id="KW-0067">ATP-binding</keyword>
<dbReference type="OrthoDB" id="5293449at2"/>
<dbReference type="SUPFAM" id="SSF50249">
    <property type="entry name" value="Nucleic acid-binding proteins"/>
    <property type="match status" value="1"/>
</dbReference>
<evidence type="ECO:0000256" key="2">
    <source>
        <dbReference type="ARBA" id="ARBA00022763"/>
    </source>
</evidence>
<dbReference type="InterPro" id="IPR000085">
    <property type="entry name" value="RuvA"/>
</dbReference>
<accession>A0A8F3E020</accession>
<dbReference type="GO" id="GO:0000400">
    <property type="term" value="F:four-way junction DNA binding"/>
    <property type="evidence" value="ECO:0007669"/>
    <property type="project" value="UniProtKB-UniRule"/>
</dbReference>
<dbReference type="SMART" id="SM00278">
    <property type="entry name" value="HhH1"/>
    <property type="match status" value="2"/>
</dbReference>
<dbReference type="InterPro" id="IPR003583">
    <property type="entry name" value="Hlx-hairpin-Hlx_DNA-bd_motif"/>
</dbReference>
<evidence type="ECO:0000313" key="9">
    <source>
        <dbReference type="EMBL" id="QWY76994.1"/>
    </source>
</evidence>
<dbReference type="EMBL" id="LRRD01000020">
    <property type="protein sequence ID" value="KXW58225.1"/>
    <property type="molecule type" value="Genomic_DNA"/>
</dbReference>
<evidence type="ECO:0000313" key="10">
    <source>
        <dbReference type="Proteomes" id="UP000075653"/>
    </source>
</evidence>
<keyword evidence="5 6" id="KW-0234">DNA repair</keyword>